<evidence type="ECO:0000256" key="8">
    <source>
        <dbReference type="ARBA" id="ARBA00022840"/>
    </source>
</evidence>
<keyword evidence="7" id="KW-0862">Zinc</keyword>
<evidence type="ECO:0000256" key="10">
    <source>
        <dbReference type="ARBA" id="ARBA00023235"/>
    </source>
</evidence>
<gene>
    <name evidence="14" type="ORF">AC478_00590</name>
</gene>
<dbReference type="GO" id="GO:0016787">
    <property type="term" value="F:hydrolase activity"/>
    <property type="evidence" value="ECO:0007669"/>
    <property type="project" value="UniProtKB-KW"/>
</dbReference>
<organism evidence="14 15">
    <name type="scientific">miscellaneous Crenarchaeota group-1 archaeon SG8-32-3</name>
    <dbReference type="NCBI Taxonomy" id="1685125"/>
    <lineage>
        <taxon>Archaea</taxon>
        <taxon>Candidatus Bathyarchaeota</taxon>
        <taxon>MCG-1</taxon>
    </lineage>
</organism>
<dbReference type="InterPro" id="IPR027417">
    <property type="entry name" value="P-loop_NTPase"/>
</dbReference>
<keyword evidence="2" id="KW-0235">DNA replication</keyword>
<accession>A0A0M0BUL4</accession>
<keyword evidence="3" id="KW-0479">Metal-binding</keyword>
<comment type="caution">
    <text evidence="14">The sequence shown here is derived from an EMBL/GenBank/DDBJ whole genome shotgun (WGS) entry which is preliminary data.</text>
</comment>
<dbReference type="SMART" id="SM00490">
    <property type="entry name" value="HELICc"/>
    <property type="match status" value="1"/>
</dbReference>
<comment type="catalytic activity">
    <reaction evidence="12">
        <text>ATP + H2O = ADP + phosphate + H(+)</text>
        <dbReference type="Rhea" id="RHEA:13065"/>
        <dbReference type="ChEBI" id="CHEBI:15377"/>
        <dbReference type="ChEBI" id="CHEBI:15378"/>
        <dbReference type="ChEBI" id="CHEBI:30616"/>
        <dbReference type="ChEBI" id="CHEBI:43474"/>
        <dbReference type="ChEBI" id="CHEBI:456216"/>
        <dbReference type="EC" id="5.6.2.4"/>
    </reaction>
</comment>
<dbReference type="Pfam" id="PF18319">
    <property type="entry name" value="Zn_ribbon_PriA"/>
    <property type="match status" value="1"/>
</dbReference>
<keyword evidence="9" id="KW-0238">DNA-binding</keyword>
<evidence type="ECO:0000313" key="15">
    <source>
        <dbReference type="Proteomes" id="UP000054016"/>
    </source>
</evidence>
<name>A0A0M0BUL4_9ARCH</name>
<keyword evidence="1" id="KW-0639">Primosome</keyword>
<evidence type="ECO:0000256" key="4">
    <source>
        <dbReference type="ARBA" id="ARBA00022741"/>
    </source>
</evidence>
<evidence type="ECO:0000259" key="13">
    <source>
        <dbReference type="PROSITE" id="PS51192"/>
    </source>
</evidence>
<feature type="domain" description="Helicase ATP-binding" evidence="13">
    <location>
        <begin position="219"/>
        <end position="385"/>
    </location>
</feature>
<dbReference type="CDD" id="cd18804">
    <property type="entry name" value="SF2_C_priA"/>
    <property type="match status" value="1"/>
</dbReference>
<sequence length="739" mass="82305">MSAQGVKNPPSLLSVALPTPLRRCFSYLPPKSIAIEDLLLGQRVRVPFGNSFKIGIIVENPAHAVEGLKLKRVQDVIDYDTLLPSDVLGLLCWAAEYYQHSLGEVIANALPVLLRKGEPAKLKTVQLFRLIPDCDLSELHKAPKQTQIAQLLKSNAQGLTADQLGEHVENWRASMAKLIEKGWVEVSEQRDYALTVNYHQKPSVPELNSAQAAAVKAILQESQQFSVSLLEGVTGSGKTEVYLRVIEDIIAKGLQALVLVPEIALTPQLISRFQRRFAVPIVAMHSNLSERERLNAWLFAKQGEVRVVIGTRSAVFTPFKALGLIVVDEEHDASLKQQDGFRYSARDVAVRRAQMLNIPVILGSATASLESLHNALQGRYHYLSLPERAGTAVHPEIKLLDVRSKPIHDGLSNLLIDALRQHLQRGQQVMLFLNRRGFAPTLLCHDCGWVSECKRCDSHMTLHFAQHRLRCHHCGSERPMDTQCPQCGGSELIPIGMGTERIEQALQALFPEEDIVRVDRDTTRRKGALEKKLATIKEGKRGILLGTQMLAKGHHFPNVTLVGVIDIDQGLFSSDFRALERMAQLITQVAGRAGRAEKPGEVLIQTHHPQHPLLQTLINQGYSAFAKQALAERQAAQLPPFSYLALLRAEAVDMQKPYEFLNEAKGLALQLSVPQVLISGPVAAPMEKRAGRFRAQLLLQANKRSELHRLLKPWVVQLEQSKSGRKVRWSLDVDPIEMY</sequence>
<dbReference type="SMART" id="SM00487">
    <property type="entry name" value="DEXDc"/>
    <property type="match status" value="1"/>
</dbReference>
<dbReference type="GO" id="GO:0006270">
    <property type="term" value="P:DNA replication initiation"/>
    <property type="evidence" value="ECO:0007669"/>
    <property type="project" value="TreeGrafter"/>
</dbReference>
<dbReference type="Gene3D" id="3.40.1440.60">
    <property type="entry name" value="PriA, 3(prime) DNA-binding domain"/>
    <property type="match status" value="1"/>
</dbReference>
<dbReference type="InterPro" id="IPR014001">
    <property type="entry name" value="Helicase_ATP-bd"/>
</dbReference>
<evidence type="ECO:0000256" key="1">
    <source>
        <dbReference type="ARBA" id="ARBA00022515"/>
    </source>
</evidence>
<evidence type="ECO:0000256" key="5">
    <source>
        <dbReference type="ARBA" id="ARBA00022801"/>
    </source>
</evidence>
<dbReference type="InterPro" id="IPR011545">
    <property type="entry name" value="DEAD/DEAH_box_helicase_dom"/>
</dbReference>
<dbReference type="PANTHER" id="PTHR30580:SF0">
    <property type="entry name" value="PRIMOSOMAL PROTEIN N"/>
    <property type="match status" value="1"/>
</dbReference>
<dbReference type="GO" id="GO:1990077">
    <property type="term" value="C:primosome complex"/>
    <property type="evidence" value="ECO:0007669"/>
    <property type="project" value="UniProtKB-KW"/>
</dbReference>
<dbReference type="GO" id="GO:0006302">
    <property type="term" value="P:double-strand break repair"/>
    <property type="evidence" value="ECO:0007669"/>
    <property type="project" value="InterPro"/>
</dbReference>
<dbReference type="NCBIfam" id="TIGR00595">
    <property type="entry name" value="priA"/>
    <property type="match status" value="1"/>
</dbReference>
<dbReference type="GO" id="GO:0006269">
    <property type="term" value="P:DNA replication, synthesis of primer"/>
    <property type="evidence" value="ECO:0007669"/>
    <property type="project" value="UniProtKB-KW"/>
</dbReference>
<dbReference type="Pfam" id="PF18074">
    <property type="entry name" value="PriA_C"/>
    <property type="match status" value="1"/>
</dbReference>
<dbReference type="Pfam" id="PF17764">
    <property type="entry name" value="PriA_3primeBD"/>
    <property type="match status" value="1"/>
</dbReference>
<dbReference type="EC" id="5.6.2.4" evidence="11"/>
<dbReference type="FunFam" id="3.40.50.300:FF:000489">
    <property type="entry name" value="Primosome assembly protein PriA"/>
    <property type="match status" value="1"/>
</dbReference>
<keyword evidence="4" id="KW-0547">Nucleotide-binding</keyword>
<keyword evidence="6" id="KW-0347">Helicase</keyword>
<reference evidence="15" key="1">
    <citation type="submission" date="2015-06" db="EMBL/GenBank/DDBJ databases">
        <title>New insights into the roles of widespread benthic archaea in carbon and nitrogen cycling.</title>
        <authorList>
            <person name="Lazar C.S."/>
            <person name="Baker B.J."/>
            <person name="Seitz K.W."/>
            <person name="Hyde A.S."/>
            <person name="Dick G.J."/>
            <person name="Hinrichs K.-U."/>
            <person name="Teske A.P."/>
        </authorList>
    </citation>
    <scope>NUCLEOTIDE SEQUENCE [LARGE SCALE GENOMIC DNA]</scope>
</reference>
<dbReference type="InterPro" id="IPR042115">
    <property type="entry name" value="PriA_3primeBD_sf"/>
</dbReference>
<dbReference type="PROSITE" id="PS51192">
    <property type="entry name" value="HELICASE_ATP_BIND_1"/>
    <property type="match status" value="1"/>
</dbReference>
<dbReference type="GO" id="GO:0006310">
    <property type="term" value="P:DNA recombination"/>
    <property type="evidence" value="ECO:0007669"/>
    <property type="project" value="InterPro"/>
</dbReference>
<dbReference type="GO" id="GO:0046872">
    <property type="term" value="F:metal ion binding"/>
    <property type="evidence" value="ECO:0007669"/>
    <property type="project" value="UniProtKB-KW"/>
</dbReference>
<evidence type="ECO:0000256" key="7">
    <source>
        <dbReference type="ARBA" id="ARBA00022833"/>
    </source>
</evidence>
<dbReference type="InterPro" id="IPR001650">
    <property type="entry name" value="Helicase_C-like"/>
</dbReference>
<dbReference type="Gene3D" id="3.40.50.300">
    <property type="entry name" value="P-loop containing nucleotide triphosphate hydrolases"/>
    <property type="match status" value="2"/>
</dbReference>
<evidence type="ECO:0000256" key="3">
    <source>
        <dbReference type="ARBA" id="ARBA00022723"/>
    </source>
</evidence>
<evidence type="ECO:0000256" key="11">
    <source>
        <dbReference type="ARBA" id="ARBA00034808"/>
    </source>
</evidence>
<dbReference type="Proteomes" id="UP000054016">
    <property type="component" value="Unassembled WGS sequence"/>
</dbReference>
<keyword evidence="8" id="KW-0067">ATP-binding</keyword>
<dbReference type="SUPFAM" id="SSF52540">
    <property type="entry name" value="P-loop containing nucleoside triphosphate hydrolases"/>
    <property type="match status" value="2"/>
</dbReference>
<dbReference type="GO" id="GO:0003677">
    <property type="term" value="F:DNA binding"/>
    <property type="evidence" value="ECO:0007669"/>
    <property type="project" value="UniProtKB-KW"/>
</dbReference>
<proteinExistence type="inferred from homology"/>
<dbReference type="InterPro" id="IPR041236">
    <property type="entry name" value="PriA_C"/>
</dbReference>
<dbReference type="FunFam" id="3.40.1440.60:FF:000001">
    <property type="entry name" value="Primosomal protein N"/>
    <property type="match status" value="1"/>
</dbReference>
<protein>
    <recommendedName>
        <fullName evidence="11">DNA 3'-5' helicase</fullName>
        <ecNumber evidence="11">5.6.2.4</ecNumber>
    </recommendedName>
</protein>
<dbReference type="PATRIC" id="fig|1685125.3.peg.118"/>
<keyword evidence="10" id="KW-0413">Isomerase</keyword>
<evidence type="ECO:0000313" key="14">
    <source>
        <dbReference type="EMBL" id="KON32312.1"/>
    </source>
</evidence>
<dbReference type="AlphaFoldDB" id="A0A0M0BUL4"/>
<dbReference type="InterPro" id="IPR041222">
    <property type="entry name" value="PriA_3primeBD"/>
</dbReference>
<dbReference type="NCBIfam" id="NF004067">
    <property type="entry name" value="PRK05580.1-4"/>
    <property type="match status" value="1"/>
</dbReference>
<dbReference type="EMBL" id="LFWV01000005">
    <property type="protein sequence ID" value="KON32312.1"/>
    <property type="molecule type" value="Genomic_DNA"/>
</dbReference>
<dbReference type="NCBIfam" id="NF004065">
    <property type="entry name" value="PRK05580.1-1"/>
    <property type="match status" value="1"/>
</dbReference>
<dbReference type="CDD" id="cd17929">
    <property type="entry name" value="DEXHc_priA"/>
    <property type="match status" value="1"/>
</dbReference>
<dbReference type="InterPro" id="IPR005259">
    <property type="entry name" value="PriA"/>
</dbReference>
<evidence type="ECO:0000256" key="9">
    <source>
        <dbReference type="ARBA" id="ARBA00023125"/>
    </source>
</evidence>
<evidence type="ECO:0000256" key="12">
    <source>
        <dbReference type="ARBA" id="ARBA00048988"/>
    </source>
</evidence>
<dbReference type="GO" id="GO:0043138">
    <property type="term" value="F:3'-5' DNA helicase activity"/>
    <property type="evidence" value="ECO:0007669"/>
    <property type="project" value="UniProtKB-EC"/>
</dbReference>
<evidence type="ECO:0000256" key="2">
    <source>
        <dbReference type="ARBA" id="ARBA00022705"/>
    </source>
</evidence>
<evidence type="ECO:0000256" key="6">
    <source>
        <dbReference type="ARBA" id="ARBA00022806"/>
    </source>
</evidence>
<dbReference type="Pfam" id="PF00271">
    <property type="entry name" value="Helicase_C"/>
    <property type="match status" value="1"/>
</dbReference>
<keyword evidence="5" id="KW-0378">Hydrolase</keyword>
<dbReference type="GO" id="GO:0005524">
    <property type="term" value="F:ATP binding"/>
    <property type="evidence" value="ECO:0007669"/>
    <property type="project" value="UniProtKB-KW"/>
</dbReference>
<dbReference type="InterPro" id="IPR040498">
    <property type="entry name" value="PriA_CRR"/>
</dbReference>
<dbReference type="Pfam" id="PF00270">
    <property type="entry name" value="DEAD"/>
    <property type="match status" value="1"/>
</dbReference>
<dbReference type="HAMAP" id="MF_00983">
    <property type="entry name" value="PriA"/>
    <property type="match status" value="1"/>
</dbReference>
<dbReference type="PANTHER" id="PTHR30580">
    <property type="entry name" value="PRIMOSOMAL PROTEIN N"/>
    <property type="match status" value="1"/>
</dbReference>